<protein>
    <submittedName>
        <fullName evidence="2">Uncharacterized protein</fullName>
    </submittedName>
</protein>
<gene>
    <name evidence="2" type="ORF">C4S77_10610</name>
</gene>
<keyword evidence="3" id="KW-1185">Reference proteome</keyword>
<dbReference type="AlphaFoldDB" id="A0A2S8A701"/>
<evidence type="ECO:0000313" key="3">
    <source>
        <dbReference type="Proteomes" id="UP000238042"/>
    </source>
</evidence>
<evidence type="ECO:0000313" key="2">
    <source>
        <dbReference type="EMBL" id="PQL90342.1"/>
    </source>
</evidence>
<dbReference type="Proteomes" id="UP000238042">
    <property type="component" value="Unassembled WGS sequence"/>
</dbReference>
<dbReference type="OrthoDB" id="1467932at2"/>
<feature type="coiled-coil region" evidence="1">
    <location>
        <begin position="1"/>
        <end position="66"/>
    </location>
</feature>
<sequence length="97" mass="11634">MKEIVQELKMLELQLHELIKENEALRVENEYLKDSLLKSEDKFIQKEKLNKELEEQNKRLKVINAISGNNEYKKVMKLQMNRMIKEIDSCILEIQNT</sequence>
<name>A0A2S8A701_9FLAO</name>
<evidence type="ECO:0000256" key="1">
    <source>
        <dbReference type="SAM" id="Coils"/>
    </source>
</evidence>
<reference evidence="2 3" key="1">
    <citation type="submission" date="2018-02" db="EMBL/GenBank/DDBJ databases">
        <title>Genome sequences of Apibacter spp., gut symbionts of Asian honey bees.</title>
        <authorList>
            <person name="Kwong W.K."/>
            <person name="Steele M.I."/>
            <person name="Moran N.A."/>
        </authorList>
    </citation>
    <scope>NUCLEOTIDE SEQUENCE [LARGE SCALE GENOMIC DNA]</scope>
    <source>
        <strain evidence="3">wkB301</strain>
    </source>
</reference>
<keyword evidence="1" id="KW-0175">Coiled coil</keyword>
<organism evidence="2 3">
    <name type="scientific">Apibacter adventoris</name>
    <dbReference type="NCBI Taxonomy" id="1679466"/>
    <lineage>
        <taxon>Bacteria</taxon>
        <taxon>Pseudomonadati</taxon>
        <taxon>Bacteroidota</taxon>
        <taxon>Flavobacteriia</taxon>
        <taxon>Flavobacteriales</taxon>
        <taxon>Weeksellaceae</taxon>
        <taxon>Apibacter</taxon>
    </lineage>
</organism>
<dbReference type="RefSeq" id="WP_105191917.1">
    <property type="nucleotide sequence ID" value="NZ_PSZM01000046.1"/>
</dbReference>
<proteinExistence type="predicted"/>
<comment type="caution">
    <text evidence="2">The sequence shown here is derived from an EMBL/GenBank/DDBJ whole genome shotgun (WGS) entry which is preliminary data.</text>
</comment>
<dbReference type="EMBL" id="PSZM01000046">
    <property type="protein sequence ID" value="PQL90342.1"/>
    <property type="molecule type" value="Genomic_DNA"/>
</dbReference>
<accession>A0A2S8A701</accession>